<dbReference type="KEGG" id="pfj:MYCFIDRAFT_150060"/>
<evidence type="ECO:0000259" key="7">
    <source>
        <dbReference type="PROSITE" id="PS51778"/>
    </source>
</evidence>
<gene>
    <name evidence="8" type="ORF">MYCFIDRAFT_150060</name>
</gene>
<dbReference type="eggNOG" id="ENOG502QU87">
    <property type="taxonomic scope" value="Eukaryota"/>
</dbReference>
<dbReference type="VEuPathDB" id="FungiDB:MYCFIDRAFT_150060"/>
<dbReference type="InterPro" id="IPR031968">
    <property type="entry name" value="VASt"/>
</dbReference>
<evidence type="ECO:0000256" key="5">
    <source>
        <dbReference type="SAM" id="MobiDB-lite"/>
    </source>
</evidence>
<dbReference type="InterPro" id="IPR011993">
    <property type="entry name" value="PH-like_dom_sf"/>
</dbReference>
<evidence type="ECO:0000313" key="8">
    <source>
        <dbReference type="EMBL" id="EME89795.1"/>
    </source>
</evidence>
<dbReference type="PANTHER" id="PTHR14248">
    <property type="entry name" value="CYCLIN Y, ISOFORM A"/>
    <property type="match status" value="1"/>
</dbReference>
<feature type="compositionally biased region" description="Pro residues" evidence="5">
    <location>
        <begin position="10"/>
        <end position="20"/>
    </location>
</feature>
<evidence type="ECO:0000259" key="6">
    <source>
        <dbReference type="PROSITE" id="PS50003"/>
    </source>
</evidence>
<dbReference type="PROSITE" id="PS51778">
    <property type="entry name" value="VAST"/>
    <property type="match status" value="1"/>
</dbReference>
<feature type="region of interest" description="Disordered" evidence="5">
    <location>
        <begin position="1"/>
        <end position="35"/>
    </location>
</feature>
<dbReference type="STRING" id="383855.N1QA43"/>
<feature type="region of interest" description="Disordered" evidence="5">
    <location>
        <begin position="532"/>
        <end position="600"/>
    </location>
</feature>
<dbReference type="FunFam" id="2.30.29.30:FF:000349">
    <property type="entry name" value="Transcription factor SipA3"/>
    <property type="match status" value="1"/>
</dbReference>
<evidence type="ECO:0000313" key="9">
    <source>
        <dbReference type="Proteomes" id="UP000016932"/>
    </source>
</evidence>
<keyword evidence="4" id="KW-0472">Membrane</keyword>
<evidence type="ECO:0000256" key="4">
    <source>
        <dbReference type="ARBA" id="ARBA00023136"/>
    </source>
</evidence>
<dbReference type="GO" id="GO:0005737">
    <property type="term" value="C:cytoplasm"/>
    <property type="evidence" value="ECO:0007669"/>
    <property type="project" value="InterPro"/>
</dbReference>
<dbReference type="Gene3D" id="1.20.1270.60">
    <property type="entry name" value="Arfaptin homology (AH) domain/BAR domain"/>
    <property type="match status" value="1"/>
</dbReference>
<feature type="compositionally biased region" description="Polar residues" evidence="5">
    <location>
        <begin position="584"/>
        <end position="600"/>
    </location>
</feature>
<dbReference type="InterPro" id="IPR039463">
    <property type="entry name" value="Sip3/Lam1_BAR"/>
</dbReference>
<dbReference type="Proteomes" id="UP000016932">
    <property type="component" value="Unassembled WGS sequence"/>
</dbReference>
<accession>N1QA43</accession>
<dbReference type="RefSeq" id="XP_007922283.1">
    <property type="nucleotide sequence ID" value="XM_007924092.1"/>
</dbReference>
<dbReference type="InterPro" id="IPR042067">
    <property type="entry name" value="Sip3_PH"/>
</dbReference>
<dbReference type="GeneID" id="19331486"/>
<comment type="subcellular location">
    <subcellularLocation>
        <location evidence="1">Membrane</location>
    </subcellularLocation>
</comment>
<dbReference type="Pfam" id="PF16746">
    <property type="entry name" value="BAR_3"/>
    <property type="match status" value="1"/>
</dbReference>
<dbReference type="Gene3D" id="2.30.29.30">
    <property type="entry name" value="Pleckstrin-homology domain (PH domain)/Phosphotyrosine-binding domain (PTB)"/>
    <property type="match status" value="1"/>
</dbReference>
<feature type="domain" description="PH" evidence="6">
    <location>
        <begin position="327"/>
        <end position="428"/>
    </location>
</feature>
<reference evidence="8 9" key="1">
    <citation type="journal article" date="2012" name="PLoS Pathog.">
        <title>Diverse lifestyles and strategies of plant pathogenesis encoded in the genomes of eighteen Dothideomycetes fungi.</title>
        <authorList>
            <person name="Ohm R.A."/>
            <person name="Feau N."/>
            <person name="Henrissat B."/>
            <person name="Schoch C.L."/>
            <person name="Horwitz B.A."/>
            <person name="Barry K.W."/>
            <person name="Condon B.J."/>
            <person name="Copeland A.C."/>
            <person name="Dhillon B."/>
            <person name="Glaser F."/>
            <person name="Hesse C.N."/>
            <person name="Kosti I."/>
            <person name="LaButti K."/>
            <person name="Lindquist E.A."/>
            <person name="Lucas S."/>
            <person name="Salamov A.A."/>
            <person name="Bradshaw R.E."/>
            <person name="Ciuffetti L."/>
            <person name="Hamelin R.C."/>
            <person name="Kema G.H.J."/>
            <person name="Lawrence C."/>
            <person name="Scott J.A."/>
            <person name="Spatafora J.W."/>
            <person name="Turgeon B.G."/>
            <person name="de Wit P.J.G.M."/>
            <person name="Zhong S."/>
            <person name="Goodwin S.B."/>
            <person name="Grigoriev I.V."/>
        </authorList>
    </citation>
    <scope>NUCLEOTIDE SEQUENCE [LARGE SCALE GENOMIC DNA]</scope>
    <source>
        <strain evidence="8 9">CIRAD86</strain>
    </source>
</reference>
<dbReference type="InterPro" id="IPR027267">
    <property type="entry name" value="AH/BAR_dom_sf"/>
</dbReference>
<dbReference type="CDD" id="cd13280">
    <property type="entry name" value="PH_SIP3"/>
    <property type="match status" value="1"/>
</dbReference>
<name>N1QA43_PSEFD</name>
<dbReference type="OrthoDB" id="10070851at2759"/>
<dbReference type="SUPFAM" id="SSF50729">
    <property type="entry name" value="PH domain-like"/>
    <property type="match status" value="1"/>
</dbReference>
<dbReference type="Pfam" id="PF16016">
    <property type="entry name" value="VASt"/>
    <property type="match status" value="1"/>
</dbReference>
<dbReference type="Pfam" id="PF00169">
    <property type="entry name" value="PH"/>
    <property type="match status" value="1"/>
</dbReference>
<proteinExistence type="predicted"/>
<evidence type="ECO:0000256" key="2">
    <source>
        <dbReference type="ARBA" id="ARBA00022692"/>
    </source>
</evidence>
<keyword evidence="2" id="KW-0812">Transmembrane</keyword>
<dbReference type="SMART" id="SM00233">
    <property type="entry name" value="PH"/>
    <property type="match status" value="1"/>
</dbReference>
<dbReference type="SUPFAM" id="SSF103657">
    <property type="entry name" value="BAR/IMD domain-like"/>
    <property type="match status" value="1"/>
</dbReference>
<dbReference type="GO" id="GO:0016020">
    <property type="term" value="C:membrane"/>
    <property type="evidence" value="ECO:0007669"/>
    <property type="project" value="UniProtKB-SubCell"/>
</dbReference>
<feature type="domain" description="VASt" evidence="7">
    <location>
        <begin position="957"/>
        <end position="1121"/>
    </location>
</feature>
<evidence type="ECO:0000256" key="3">
    <source>
        <dbReference type="ARBA" id="ARBA00022989"/>
    </source>
</evidence>
<dbReference type="FunFam" id="1.20.1270.60:FF:000079">
    <property type="entry name" value="Transcription factor SipA3"/>
    <property type="match status" value="1"/>
</dbReference>
<evidence type="ECO:0000256" key="1">
    <source>
        <dbReference type="ARBA" id="ARBA00004370"/>
    </source>
</evidence>
<dbReference type="InterPro" id="IPR004148">
    <property type="entry name" value="BAR_dom"/>
</dbReference>
<dbReference type="InterPro" id="IPR001849">
    <property type="entry name" value="PH_domain"/>
</dbReference>
<keyword evidence="3" id="KW-1133">Transmembrane helix</keyword>
<organism evidence="8 9">
    <name type="scientific">Pseudocercospora fijiensis (strain CIRAD86)</name>
    <name type="common">Black leaf streak disease fungus</name>
    <name type="synonym">Mycosphaerella fijiensis</name>
    <dbReference type="NCBI Taxonomy" id="383855"/>
    <lineage>
        <taxon>Eukaryota</taxon>
        <taxon>Fungi</taxon>
        <taxon>Dikarya</taxon>
        <taxon>Ascomycota</taxon>
        <taxon>Pezizomycotina</taxon>
        <taxon>Dothideomycetes</taxon>
        <taxon>Dothideomycetidae</taxon>
        <taxon>Mycosphaerellales</taxon>
        <taxon>Mycosphaerellaceae</taxon>
        <taxon>Pseudocercospora</taxon>
    </lineage>
</organism>
<keyword evidence="9" id="KW-1185">Reference proteome</keyword>
<dbReference type="CDD" id="cd07609">
    <property type="entry name" value="BAR_SIP3_fungi"/>
    <property type="match status" value="1"/>
</dbReference>
<protein>
    <submittedName>
        <fullName evidence="8">Transcription factor SipA3</fullName>
    </submittedName>
</protein>
<dbReference type="PROSITE" id="PS50003">
    <property type="entry name" value="PH_DOMAIN"/>
    <property type="match status" value="1"/>
</dbReference>
<sequence>MADTQAPVPASAPPPPPPPHTTLQAVEPHPHPHPPLNLIPVGLKEAALDSPTFRATALHFADNIDSVERWLDGYVKAASRLLSELASLEAAVNSFLTHSTPPAHISEAVLDHDYTLLAMRRYGEGARDFWQATLRSTKRSDPVVIDPIKSWLNSDLRSFKNARRDMENAQKAFDSVITRYLGQSKAKEASSLREDAFQLHEARKLYLRSSMDFCVQAPQVRASLDKLLVKVFADQWKEMRQARDSSAATLAKWSSDIDRVRGWSREMENSERAFKRELLTARKQIEESAEAKMRPSRELEDYAASTVPYLGTGASSATGANKSKDGKAEKQGWLLLKTITGKPARTVWSRRWFFVKHGIFGWLVQGTRSGGVEESERTGVLLCSVRPAFQEERRFCFEVKTKSQSIILQAETQQELTQWISAFEVAKRKALEHPASTETSPSAPGVDPAFAISPPVAPEFAAKVGEGGHISTGSEEIGLVPPEREATGLGLVTRASPDVNPARRVMSLNVDSEPNLREGPRDHAARIISKLDLHKRPPASPPLTSSPAPAGGIASLISASHNILPVGPGTPGPATDAPKRQLPMPTSTLAPSTLANPPAPTNLSHTAVVVSGERGIGLARSDGSGMPSGILANLWGSSNWGYVNRLGDAPPPPPKWPSSQPSSPPLRALRALSVSQDDSIIMDGMDEPPKLSLNPLSPDIAPSAAHKKNQSIGTELPAAVLTSVKEEPTATEDYPAFYPLPLKAQDAQFRMLFPTVAKDEKVVLVFRATWNPNEQQEFPGRVYVTAREIYFFSNHLGLVLITSVSLASLSEVTAAPGRDCDFLYLHLKENILRPDDARRVTVKLFLEPLKLLQRRLNYLAHNADKEQPAGLEEIIKALIRMETEEPRRSSSVESWEDVAYETDGAAADQTTPQRRRERNIKASLRIDGNLYGETPKTGREIQKFKLPAQPVVYAPQGMQESITREFTVSAKALFHVMFGDKSAVFQLLYCNRWADTIVQTPWTKPEKGHWTRKFASQNHKTPLADSQTIDIFNDHLCYVVTNHKYPWRLPYSDSFSLTTKFVITHTAKSRSKLAVFQKLSWHKAPPISYLKDLIERQAYNTLEADALDLSNVAMDQVAKLGTHSKTNKAVEIFGSIGQQTQAAQMDSSQVPDGAVPPMSVVPTRPVSVFRLVSSDLAVRAIGALSVVFDAIVAIGKGAINLCTAHTLLVIVFIISALYNSWHGYRDGLVWYHDKKAARYMARLGVTPEPMMAKAVYLSDLEELVAPKAGNDSMSALITSTVDRRRKTCRSTFSEQLTTSISTAVSQNPTSARLRRSRDSLARYRHDLMVALRVVNRVERDVILAEWEDWVRSEDKKCQKINEMMRHVKEKSGKDSKKQDQAEVERELGEDFADYCKSCRTEVSELESGSRLI</sequence>
<dbReference type="HOGENOM" id="CLU_001720_0_0_1"/>
<dbReference type="EMBL" id="KB446555">
    <property type="protein sequence ID" value="EME89795.1"/>
    <property type="molecule type" value="Genomic_DNA"/>
</dbReference>